<evidence type="ECO:0000256" key="1">
    <source>
        <dbReference type="SAM" id="MobiDB-lite"/>
    </source>
</evidence>
<gene>
    <name evidence="2" type="ORF">CAUJ_LOCUS828</name>
</gene>
<feature type="region of interest" description="Disordered" evidence="1">
    <location>
        <begin position="66"/>
        <end position="113"/>
    </location>
</feature>
<organism evidence="2 3">
    <name type="scientific">Caenorhabditis auriculariae</name>
    <dbReference type="NCBI Taxonomy" id="2777116"/>
    <lineage>
        <taxon>Eukaryota</taxon>
        <taxon>Metazoa</taxon>
        <taxon>Ecdysozoa</taxon>
        <taxon>Nematoda</taxon>
        <taxon>Chromadorea</taxon>
        <taxon>Rhabditida</taxon>
        <taxon>Rhabditina</taxon>
        <taxon>Rhabditomorpha</taxon>
        <taxon>Rhabditoidea</taxon>
        <taxon>Rhabditidae</taxon>
        <taxon>Peloderinae</taxon>
        <taxon>Caenorhabditis</taxon>
    </lineage>
</organism>
<evidence type="ECO:0000313" key="2">
    <source>
        <dbReference type="EMBL" id="CAD6184909.1"/>
    </source>
</evidence>
<keyword evidence="3" id="KW-1185">Reference proteome</keyword>
<comment type="caution">
    <text evidence="2">The sequence shown here is derived from an EMBL/GenBank/DDBJ whole genome shotgun (WGS) entry which is preliminary data.</text>
</comment>
<protein>
    <submittedName>
        <fullName evidence="2">Uncharacterized protein</fullName>
    </submittedName>
</protein>
<sequence>MKPNGRSRCRMTDLNRFSSAKTVALVIKRVREIVDSAEVKEGLVSEKNVANRVSFDSSAWVQVRQTARHAGGPEEDVGIRNEREEKLIGGSVGRGDDARISTDTGEGAVQPTGQNLNLPPIAIQTLATPPVLLMRMQPLT</sequence>
<evidence type="ECO:0000313" key="3">
    <source>
        <dbReference type="Proteomes" id="UP000835052"/>
    </source>
</evidence>
<dbReference type="EMBL" id="CAJGYM010000001">
    <property type="protein sequence ID" value="CAD6184909.1"/>
    <property type="molecule type" value="Genomic_DNA"/>
</dbReference>
<proteinExistence type="predicted"/>
<accession>A0A8S1GNT2</accession>
<dbReference type="Proteomes" id="UP000835052">
    <property type="component" value="Unassembled WGS sequence"/>
</dbReference>
<reference evidence="2" key="1">
    <citation type="submission" date="2020-10" db="EMBL/GenBank/DDBJ databases">
        <authorList>
            <person name="Kikuchi T."/>
        </authorList>
    </citation>
    <scope>NUCLEOTIDE SEQUENCE</scope>
    <source>
        <strain evidence="2">NKZ352</strain>
    </source>
</reference>
<dbReference type="AlphaFoldDB" id="A0A8S1GNT2"/>
<feature type="compositionally biased region" description="Basic and acidic residues" evidence="1">
    <location>
        <begin position="77"/>
        <end position="87"/>
    </location>
</feature>
<name>A0A8S1GNT2_9PELO</name>